<reference evidence="3 4" key="1">
    <citation type="submission" date="2023-11" db="EMBL/GenBank/DDBJ databases">
        <title>Lentzea sokolovensis, sp. nov., Lentzea kristufkii, sp. nov., and Lentzea miocenensis, sp. nov., rare actinobacteria from Sokolov Coal Basin, Miocene lacustrine sediment, Czech Republic.</title>
        <authorList>
            <person name="Lara A."/>
            <person name="Kotroba L."/>
            <person name="Nouioui I."/>
            <person name="Neumann-Schaal M."/>
            <person name="Mast Y."/>
            <person name="Chronakova A."/>
        </authorList>
    </citation>
    <scope>NUCLEOTIDE SEQUENCE [LARGE SCALE GENOMIC DNA]</scope>
    <source>
        <strain evidence="3 4">BCCO 10_0856</strain>
    </source>
</reference>
<dbReference type="PANTHER" id="PTHR44520:SF2">
    <property type="entry name" value="RESPONSE REGULATOR RCP1"/>
    <property type="match status" value="1"/>
</dbReference>
<keyword evidence="4" id="KW-1185">Reference proteome</keyword>
<dbReference type="InterPro" id="IPR052893">
    <property type="entry name" value="TCS_response_regulator"/>
</dbReference>
<dbReference type="EMBL" id="JAXAVW010000001">
    <property type="protein sequence ID" value="MDX8028599.1"/>
    <property type="molecule type" value="Genomic_DNA"/>
</dbReference>
<comment type="caution">
    <text evidence="3">The sequence shown here is derived from an EMBL/GenBank/DDBJ whole genome shotgun (WGS) entry which is preliminary data.</text>
</comment>
<dbReference type="PROSITE" id="PS50110">
    <property type="entry name" value="RESPONSE_REGULATORY"/>
    <property type="match status" value="1"/>
</dbReference>
<proteinExistence type="predicted"/>
<evidence type="ECO:0000256" key="1">
    <source>
        <dbReference type="PROSITE-ProRule" id="PRU00169"/>
    </source>
</evidence>
<dbReference type="InterPro" id="IPR001789">
    <property type="entry name" value="Sig_transdc_resp-reg_receiver"/>
</dbReference>
<feature type="domain" description="Response regulatory" evidence="2">
    <location>
        <begin position="10"/>
        <end position="135"/>
    </location>
</feature>
<accession>A0ABU4SS13</accession>
<gene>
    <name evidence="3" type="ORF">SK803_00180</name>
</gene>
<dbReference type="SMART" id="SM00448">
    <property type="entry name" value="REC"/>
    <property type="match status" value="1"/>
</dbReference>
<reference evidence="3 4" key="2">
    <citation type="submission" date="2023-11" db="EMBL/GenBank/DDBJ databases">
        <authorList>
            <person name="Lara A.C."/>
            <person name="Chronakova A."/>
        </authorList>
    </citation>
    <scope>NUCLEOTIDE SEQUENCE [LARGE SCALE GENOMIC DNA]</scope>
    <source>
        <strain evidence="3 4">BCCO 10_0856</strain>
    </source>
</reference>
<evidence type="ECO:0000313" key="4">
    <source>
        <dbReference type="Proteomes" id="UP001285521"/>
    </source>
</evidence>
<name>A0ABU4SS13_9PSEU</name>
<dbReference type="PANTHER" id="PTHR44520">
    <property type="entry name" value="RESPONSE REGULATOR RCP1-RELATED"/>
    <property type="match status" value="1"/>
</dbReference>
<evidence type="ECO:0000313" key="3">
    <source>
        <dbReference type="EMBL" id="MDX8028599.1"/>
    </source>
</evidence>
<sequence length="146" mass="16619">MSESPLNVIDVLLVEDDPGDALMTQEAFEHHKIRNTLHVVKDGVEALEFLRRQGKYENAPRPGLILLDLNLPRKDGREVLSEVKADAELRSIPVVVLTTSEAEEDVLRSYSLYANAYVTKPVDFDRFIEVVRQIDDFFVTVVKLPR</sequence>
<evidence type="ECO:0000259" key="2">
    <source>
        <dbReference type="PROSITE" id="PS50110"/>
    </source>
</evidence>
<feature type="modified residue" description="4-aspartylphosphate" evidence="1">
    <location>
        <position position="68"/>
    </location>
</feature>
<protein>
    <submittedName>
        <fullName evidence="3">Response regulator</fullName>
    </submittedName>
</protein>
<dbReference type="Gene3D" id="3.40.50.2300">
    <property type="match status" value="1"/>
</dbReference>
<organism evidence="3 4">
    <name type="scientific">Lentzea miocenica</name>
    <dbReference type="NCBI Taxonomy" id="3095431"/>
    <lineage>
        <taxon>Bacteria</taxon>
        <taxon>Bacillati</taxon>
        <taxon>Actinomycetota</taxon>
        <taxon>Actinomycetes</taxon>
        <taxon>Pseudonocardiales</taxon>
        <taxon>Pseudonocardiaceae</taxon>
        <taxon>Lentzea</taxon>
    </lineage>
</organism>
<keyword evidence="1" id="KW-0597">Phosphoprotein</keyword>
<dbReference type="RefSeq" id="WP_319963607.1">
    <property type="nucleotide sequence ID" value="NZ_JAXAVW010000001.1"/>
</dbReference>
<dbReference type="Pfam" id="PF00072">
    <property type="entry name" value="Response_reg"/>
    <property type="match status" value="1"/>
</dbReference>
<dbReference type="Proteomes" id="UP001285521">
    <property type="component" value="Unassembled WGS sequence"/>
</dbReference>
<dbReference type="SUPFAM" id="SSF52172">
    <property type="entry name" value="CheY-like"/>
    <property type="match status" value="1"/>
</dbReference>
<dbReference type="CDD" id="cd17557">
    <property type="entry name" value="REC_Rcp-like"/>
    <property type="match status" value="1"/>
</dbReference>
<dbReference type="InterPro" id="IPR011006">
    <property type="entry name" value="CheY-like_superfamily"/>
</dbReference>